<feature type="non-terminal residue" evidence="2">
    <location>
        <position position="122"/>
    </location>
</feature>
<dbReference type="PANTHER" id="PTHR24148">
    <property type="entry name" value="ANKYRIN REPEAT DOMAIN-CONTAINING PROTEIN 39 HOMOLOG-RELATED"/>
    <property type="match status" value="1"/>
</dbReference>
<evidence type="ECO:0000313" key="3">
    <source>
        <dbReference type="Proteomes" id="UP000799777"/>
    </source>
</evidence>
<proteinExistence type="predicted"/>
<evidence type="ECO:0000313" key="2">
    <source>
        <dbReference type="EMBL" id="KAF2027854.1"/>
    </source>
</evidence>
<feature type="non-terminal residue" evidence="2">
    <location>
        <position position="1"/>
    </location>
</feature>
<dbReference type="InterPro" id="IPR052895">
    <property type="entry name" value="HetReg/Transcr_Mod"/>
</dbReference>
<feature type="domain" description="Heterokaryon incompatibility" evidence="1">
    <location>
        <begin position="42"/>
        <end position="122"/>
    </location>
</feature>
<comment type="caution">
    <text evidence="2">The sequence shown here is derived from an EMBL/GenBank/DDBJ whole genome shotgun (WGS) entry which is preliminary data.</text>
</comment>
<reference evidence="2" key="1">
    <citation type="journal article" date="2020" name="Stud. Mycol.">
        <title>101 Dothideomycetes genomes: a test case for predicting lifestyles and emergence of pathogens.</title>
        <authorList>
            <person name="Haridas S."/>
            <person name="Albert R."/>
            <person name="Binder M."/>
            <person name="Bloem J."/>
            <person name="Labutti K."/>
            <person name="Salamov A."/>
            <person name="Andreopoulos B."/>
            <person name="Baker S."/>
            <person name="Barry K."/>
            <person name="Bills G."/>
            <person name="Bluhm B."/>
            <person name="Cannon C."/>
            <person name="Castanera R."/>
            <person name="Culley D."/>
            <person name="Daum C."/>
            <person name="Ezra D."/>
            <person name="Gonzalez J."/>
            <person name="Henrissat B."/>
            <person name="Kuo A."/>
            <person name="Liang C."/>
            <person name="Lipzen A."/>
            <person name="Lutzoni F."/>
            <person name="Magnuson J."/>
            <person name="Mondo S."/>
            <person name="Nolan M."/>
            <person name="Ohm R."/>
            <person name="Pangilinan J."/>
            <person name="Park H.-J."/>
            <person name="Ramirez L."/>
            <person name="Alfaro M."/>
            <person name="Sun H."/>
            <person name="Tritt A."/>
            <person name="Yoshinaga Y."/>
            <person name="Zwiers L.-H."/>
            <person name="Turgeon B."/>
            <person name="Goodwin S."/>
            <person name="Spatafora J."/>
            <person name="Crous P."/>
            <person name="Grigoriev I."/>
        </authorList>
    </citation>
    <scope>NUCLEOTIDE SEQUENCE</scope>
    <source>
        <strain evidence="2">CBS 110217</strain>
    </source>
</reference>
<dbReference type="InterPro" id="IPR010730">
    <property type="entry name" value="HET"/>
</dbReference>
<dbReference type="PANTHER" id="PTHR24148:SF73">
    <property type="entry name" value="HET DOMAIN PROTEIN (AFU_ORTHOLOGUE AFUA_8G01020)"/>
    <property type="match status" value="1"/>
</dbReference>
<dbReference type="Pfam" id="PF06985">
    <property type="entry name" value="HET"/>
    <property type="match status" value="1"/>
</dbReference>
<dbReference type="Proteomes" id="UP000799777">
    <property type="component" value="Unassembled WGS sequence"/>
</dbReference>
<gene>
    <name evidence="2" type="ORF">EK21DRAFT_11979</name>
</gene>
<dbReference type="OrthoDB" id="5386682at2759"/>
<dbReference type="AlphaFoldDB" id="A0A9P4LLC5"/>
<dbReference type="EMBL" id="ML978221">
    <property type="protein sequence ID" value="KAF2027854.1"/>
    <property type="molecule type" value="Genomic_DNA"/>
</dbReference>
<name>A0A9P4LLC5_9PLEO</name>
<protein>
    <recommendedName>
        <fullName evidence="1">Heterokaryon incompatibility domain-containing protein</fullName>
    </recommendedName>
</protein>
<evidence type="ECO:0000259" key="1">
    <source>
        <dbReference type="Pfam" id="PF06985"/>
    </source>
</evidence>
<keyword evidence="3" id="KW-1185">Reference proteome</keyword>
<organism evidence="2 3">
    <name type="scientific">Setomelanomma holmii</name>
    <dbReference type="NCBI Taxonomy" id="210430"/>
    <lineage>
        <taxon>Eukaryota</taxon>
        <taxon>Fungi</taxon>
        <taxon>Dikarya</taxon>
        <taxon>Ascomycota</taxon>
        <taxon>Pezizomycotina</taxon>
        <taxon>Dothideomycetes</taxon>
        <taxon>Pleosporomycetidae</taxon>
        <taxon>Pleosporales</taxon>
        <taxon>Pleosporineae</taxon>
        <taxon>Phaeosphaeriaceae</taxon>
        <taxon>Setomelanomma</taxon>
    </lineage>
</organism>
<accession>A0A9P4LLC5</accession>
<sequence>FRYKPLDTTKQSIRLAEITPDDSNDLIICHLSDCDLARKPSYTALSYTWDRGNEQRDLLCDGKVMPIGSNLCNFLHRFRDRQETCAERLWIDAICINQDDVGERNHQVAQIRSIYTVANRVI</sequence>